<dbReference type="InterPro" id="IPR017972">
    <property type="entry name" value="Cyt_P450_CS"/>
</dbReference>
<comment type="similarity">
    <text evidence="3 10">Belongs to the cytochrome P450 family.</text>
</comment>
<evidence type="ECO:0000256" key="10">
    <source>
        <dbReference type="RuleBase" id="RU000461"/>
    </source>
</evidence>
<name>A0A9W8PCP8_9AGAR</name>
<protein>
    <submittedName>
        <fullName evidence="11">Cytochrome P450</fullName>
    </submittedName>
</protein>
<evidence type="ECO:0000256" key="9">
    <source>
        <dbReference type="PIRSR" id="PIRSR602401-1"/>
    </source>
</evidence>
<dbReference type="AlphaFoldDB" id="A0A9W8PCP8"/>
<dbReference type="CDD" id="cd11065">
    <property type="entry name" value="CYP64-like"/>
    <property type="match status" value="1"/>
</dbReference>
<dbReference type="PANTHER" id="PTHR46300:SF7">
    <property type="entry name" value="P450, PUTATIVE (EUROFUNG)-RELATED"/>
    <property type="match status" value="1"/>
</dbReference>
<organism evidence="11 12">
    <name type="scientific">Lentinula detonsa</name>
    <dbReference type="NCBI Taxonomy" id="2804962"/>
    <lineage>
        <taxon>Eukaryota</taxon>
        <taxon>Fungi</taxon>
        <taxon>Dikarya</taxon>
        <taxon>Basidiomycota</taxon>
        <taxon>Agaricomycotina</taxon>
        <taxon>Agaricomycetes</taxon>
        <taxon>Agaricomycetidae</taxon>
        <taxon>Agaricales</taxon>
        <taxon>Marasmiineae</taxon>
        <taxon>Omphalotaceae</taxon>
        <taxon>Lentinula</taxon>
    </lineage>
</organism>
<keyword evidence="5 9" id="KW-0479">Metal-binding</keyword>
<evidence type="ECO:0000256" key="5">
    <source>
        <dbReference type="ARBA" id="ARBA00022723"/>
    </source>
</evidence>
<evidence type="ECO:0000256" key="6">
    <source>
        <dbReference type="ARBA" id="ARBA00023002"/>
    </source>
</evidence>
<proteinExistence type="inferred from homology"/>
<dbReference type="EMBL" id="JANVFU010000001">
    <property type="protein sequence ID" value="KAJ3751231.1"/>
    <property type="molecule type" value="Genomic_DNA"/>
</dbReference>
<dbReference type="Proteomes" id="UP001142393">
    <property type="component" value="Unassembled WGS sequence"/>
</dbReference>
<evidence type="ECO:0000313" key="11">
    <source>
        <dbReference type="EMBL" id="KAJ3751231.1"/>
    </source>
</evidence>
<comment type="pathway">
    <text evidence="2">Secondary metabolite biosynthesis.</text>
</comment>
<dbReference type="InterPro" id="IPR036396">
    <property type="entry name" value="Cyt_P450_sf"/>
</dbReference>
<evidence type="ECO:0000256" key="1">
    <source>
        <dbReference type="ARBA" id="ARBA00001971"/>
    </source>
</evidence>
<dbReference type="InterPro" id="IPR001128">
    <property type="entry name" value="Cyt_P450"/>
</dbReference>
<dbReference type="GO" id="GO:0020037">
    <property type="term" value="F:heme binding"/>
    <property type="evidence" value="ECO:0007669"/>
    <property type="project" value="InterPro"/>
</dbReference>
<evidence type="ECO:0000256" key="8">
    <source>
        <dbReference type="ARBA" id="ARBA00023033"/>
    </source>
</evidence>
<dbReference type="InterPro" id="IPR050364">
    <property type="entry name" value="Cytochrome_P450_fung"/>
</dbReference>
<keyword evidence="4 9" id="KW-0349">Heme</keyword>
<evidence type="ECO:0000256" key="3">
    <source>
        <dbReference type="ARBA" id="ARBA00010617"/>
    </source>
</evidence>
<keyword evidence="12" id="KW-1185">Reference proteome</keyword>
<accession>A0A9W8PCP8</accession>
<dbReference type="GO" id="GO:0004497">
    <property type="term" value="F:monooxygenase activity"/>
    <property type="evidence" value="ECO:0007669"/>
    <property type="project" value="UniProtKB-KW"/>
</dbReference>
<keyword evidence="8 10" id="KW-0503">Monooxygenase</keyword>
<comment type="caution">
    <text evidence="11">The sequence shown here is derived from an EMBL/GenBank/DDBJ whole genome shotgun (WGS) entry which is preliminary data.</text>
</comment>
<dbReference type="InterPro" id="IPR002401">
    <property type="entry name" value="Cyt_P450_E_grp-I"/>
</dbReference>
<sequence>MAYVVVVPLLVVSLVILYSRRKSSRYPLPPGPRKLPIVENLFQIPRGGFIWLDYAEMCRRYESDIIHLSALGNSIIVLNSAKTVSDLLEKRSSIYSSRPPTVMLGELMGWGTTLIFRPNDDSWKAQRRIINQAIPPTDPKRFHSKQLSATHDLLRVLPHSDDVMKSLQTWAAAFIMDVTYGLAAGEAKPYLPTAMAALDSMSTAGTPGAFYVDQIPILKYVPEWFPGADFKRKAREWSDLRVQMTETAFSVTKQRMAMGTATPSLTLAALEQMDRNQDLAKQEEVIKKASVTAYGGGSDTIVAALGSFILNMLMNPEIQRKAHEQLEQVLGPGDLPSFADELALPYITAIAQEALRHNPVTPLAFPHALTQDDIYEGYFLPKGSIIMPNVWTILHNEEDYPEPDLFNPERFLGSDGQISPKVKDPATAAFGFGRRACPGKHIALASLWIAVASILTCYTIEPELDEHGKPMKPKAEWYPGPTLFNHPLPFKCRFVPRSKDVQASLGVSLV</sequence>
<dbReference type="SUPFAM" id="SSF48264">
    <property type="entry name" value="Cytochrome P450"/>
    <property type="match status" value="1"/>
</dbReference>
<reference evidence="11 12" key="1">
    <citation type="journal article" date="2023" name="Proc. Natl. Acad. Sci. U.S.A.">
        <title>A global phylogenomic analysis of the shiitake genus Lentinula.</title>
        <authorList>
            <person name="Sierra-Patev S."/>
            <person name="Min B."/>
            <person name="Naranjo-Ortiz M."/>
            <person name="Looney B."/>
            <person name="Konkel Z."/>
            <person name="Slot J.C."/>
            <person name="Sakamoto Y."/>
            <person name="Steenwyk J.L."/>
            <person name="Rokas A."/>
            <person name="Carro J."/>
            <person name="Camarero S."/>
            <person name="Ferreira P."/>
            <person name="Molpeceres G."/>
            <person name="Ruiz-Duenas F.J."/>
            <person name="Serrano A."/>
            <person name="Henrissat B."/>
            <person name="Drula E."/>
            <person name="Hughes K.W."/>
            <person name="Mata J.L."/>
            <person name="Ishikawa N.K."/>
            <person name="Vargas-Isla R."/>
            <person name="Ushijima S."/>
            <person name="Smith C.A."/>
            <person name="Donoghue J."/>
            <person name="Ahrendt S."/>
            <person name="Andreopoulos W."/>
            <person name="He G."/>
            <person name="LaButti K."/>
            <person name="Lipzen A."/>
            <person name="Ng V."/>
            <person name="Riley R."/>
            <person name="Sandor L."/>
            <person name="Barry K."/>
            <person name="Martinez A.T."/>
            <person name="Xiao Y."/>
            <person name="Gibbons J.G."/>
            <person name="Terashima K."/>
            <person name="Grigoriev I.V."/>
            <person name="Hibbett D."/>
        </authorList>
    </citation>
    <scope>NUCLEOTIDE SEQUENCE [LARGE SCALE GENOMIC DNA]</scope>
    <source>
        <strain evidence="11 12">TFB7810</strain>
    </source>
</reference>
<dbReference type="Pfam" id="PF00067">
    <property type="entry name" value="p450"/>
    <property type="match status" value="1"/>
</dbReference>
<evidence type="ECO:0000313" key="12">
    <source>
        <dbReference type="Proteomes" id="UP001142393"/>
    </source>
</evidence>
<dbReference type="PANTHER" id="PTHR46300">
    <property type="entry name" value="P450, PUTATIVE (EUROFUNG)-RELATED-RELATED"/>
    <property type="match status" value="1"/>
</dbReference>
<dbReference type="GO" id="GO:0016705">
    <property type="term" value="F:oxidoreductase activity, acting on paired donors, with incorporation or reduction of molecular oxygen"/>
    <property type="evidence" value="ECO:0007669"/>
    <property type="project" value="InterPro"/>
</dbReference>
<feature type="binding site" description="axial binding residue" evidence="9">
    <location>
        <position position="437"/>
    </location>
    <ligand>
        <name>heme</name>
        <dbReference type="ChEBI" id="CHEBI:30413"/>
    </ligand>
    <ligandPart>
        <name>Fe</name>
        <dbReference type="ChEBI" id="CHEBI:18248"/>
    </ligandPart>
</feature>
<comment type="cofactor">
    <cofactor evidence="1 9">
        <name>heme</name>
        <dbReference type="ChEBI" id="CHEBI:30413"/>
    </cofactor>
</comment>
<evidence type="ECO:0000256" key="4">
    <source>
        <dbReference type="ARBA" id="ARBA00022617"/>
    </source>
</evidence>
<evidence type="ECO:0000256" key="2">
    <source>
        <dbReference type="ARBA" id="ARBA00005179"/>
    </source>
</evidence>
<evidence type="ECO:0000256" key="7">
    <source>
        <dbReference type="ARBA" id="ARBA00023004"/>
    </source>
</evidence>
<dbReference type="GO" id="GO:0005506">
    <property type="term" value="F:iron ion binding"/>
    <property type="evidence" value="ECO:0007669"/>
    <property type="project" value="InterPro"/>
</dbReference>
<dbReference type="PROSITE" id="PS00086">
    <property type="entry name" value="CYTOCHROME_P450"/>
    <property type="match status" value="1"/>
</dbReference>
<gene>
    <name evidence="11" type="ORF">DFH05DRAFT_1470502</name>
</gene>
<dbReference type="PRINTS" id="PR00463">
    <property type="entry name" value="EP450I"/>
</dbReference>
<keyword evidence="7 9" id="KW-0408">Iron</keyword>
<dbReference type="Gene3D" id="1.10.630.10">
    <property type="entry name" value="Cytochrome P450"/>
    <property type="match status" value="1"/>
</dbReference>
<keyword evidence="6 10" id="KW-0560">Oxidoreductase</keyword>